<sequence>MAGGVIKSIQEAKQGKERKFKESLELAFNLKDVDMSDPKNRINEEIILPGGRGKDIKVALIASDEMRLKAQNADYKYSLEDLNNFIDDKKAFKKLVNKIDFFVAESTMMGSIGKSLGIILGPRGKMPKPVPPGQDPTQLIENLKKSVRARSRDKRTFHVPIGVKDMPDDVISQNLNAVVKRVISHLEKGKSNLASVYIKSTMGKAVNIDLGDIE</sequence>
<keyword evidence="5 11" id="KW-0699">rRNA-binding</keyword>
<dbReference type="HAMAP" id="MF_01318_A">
    <property type="entry name" value="Ribosomal_uL1_A"/>
    <property type="match status" value="1"/>
</dbReference>
<evidence type="ECO:0000256" key="3">
    <source>
        <dbReference type="ARBA" id="ARBA00022491"/>
    </source>
</evidence>
<evidence type="ECO:0000256" key="1">
    <source>
        <dbReference type="ARBA" id="ARBA00010531"/>
    </source>
</evidence>
<dbReference type="FunFam" id="3.40.50.790:FF:000005">
    <property type="entry name" value="50S ribosomal protein L1"/>
    <property type="match status" value="1"/>
</dbReference>
<dbReference type="PANTHER" id="PTHR36427:SF3">
    <property type="entry name" value="LARGE RIBOSOMAL SUBUNIT PROTEIN UL1M"/>
    <property type="match status" value="1"/>
</dbReference>
<dbReference type="CDD" id="cd00403">
    <property type="entry name" value="Ribosomal_L1"/>
    <property type="match status" value="1"/>
</dbReference>
<keyword evidence="6 11" id="KW-0810">Translation regulation</keyword>
<dbReference type="GeneID" id="84221831"/>
<dbReference type="NCBIfam" id="NF003244">
    <property type="entry name" value="PRK04203.1"/>
    <property type="match status" value="1"/>
</dbReference>
<dbReference type="InterPro" id="IPR016095">
    <property type="entry name" value="Ribosomal_uL1_3-a/b-sand"/>
</dbReference>
<gene>
    <name evidence="11" type="primary">rpl1</name>
    <name evidence="14" type="ORF">AOG54_02095</name>
    <name evidence="13" type="ORF">SE19_04250</name>
</gene>
<evidence type="ECO:0000256" key="12">
    <source>
        <dbReference type="RuleBase" id="RU000659"/>
    </source>
</evidence>
<dbReference type="EMBL" id="LJCQ01000190">
    <property type="protein sequence ID" value="KPV46724.1"/>
    <property type="molecule type" value="Genomic_DNA"/>
</dbReference>
<dbReference type="Proteomes" id="UP000050320">
    <property type="component" value="Unassembled WGS sequence"/>
</dbReference>
<comment type="function">
    <text evidence="11">Binds directly to 23S rRNA. Probably involved in E site tRNA release.</text>
</comment>
<organism evidence="13 16">
    <name type="scientific">Acidiplasma aeolicum</name>
    <dbReference type="NCBI Taxonomy" id="507754"/>
    <lineage>
        <taxon>Archaea</taxon>
        <taxon>Methanobacteriati</taxon>
        <taxon>Thermoplasmatota</taxon>
        <taxon>Thermoplasmata</taxon>
        <taxon>Thermoplasmatales</taxon>
        <taxon>Ferroplasmaceae</taxon>
        <taxon>Acidiplasma</taxon>
    </lineage>
</organism>
<evidence type="ECO:0000256" key="4">
    <source>
        <dbReference type="ARBA" id="ARBA00022555"/>
    </source>
</evidence>
<reference evidence="14 15" key="2">
    <citation type="submission" date="2015-09" db="EMBL/GenBank/DDBJ databases">
        <title>Heavy metals and arsenic resistance mechanisms in polyextremophilic archaea of the family Ferroplasmaceae.</title>
        <authorList>
            <person name="Bulaev A.G."/>
            <person name="Kanygina A.V."/>
        </authorList>
    </citation>
    <scope>NUCLEOTIDE SEQUENCE [LARGE SCALE GENOMIC DNA]</scope>
    <source>
        <strain evidence="14 15">VT</strain>
    </source>
</reference>
<evidence type="ECO:0000313" key="15">
    <source>
        <dbReference type="Proteomes" id="UP000050320"/>
    </source>
</evidence>
<dbReference type="GO" id="GO:0019843">
    <property type="term" value="F:rRNA binding"/>
    <property type="evidence" value="ECO:0007669"/>
    <property type="project" value="UniProtKB-UniRule"/>
</dbReference>
<keyword evidence="15" id="KW-1185">Reference proteome</keyword>
<comment type="function">
    <text evidence="10">Probably involved in E site tRNA release. Binds directly to 23S rRNA.</text>
</comment>
<dbReference type="InterPro" id="IPR028364">
    <property type="entry name" value="Ribosomal_uL1/biogenesis"/>
</dbReference>
<dbReference type="PATRIC" id="fig|507754.4.peg.1577"/>
<dbReference type="Pfam" id="PF00687">
    <property type="entry name" value="Ribosomal_L1"/>
    <property type="match status" value="1"/>
</dbReference>
<dbReference type="PROSITE" id="PS01199">
    <property type="entry name" value="RIBOSOMAL_L1"/>
    <property type="match status" value="1"/>
</dbReference>
<keyword evidence="4 11" id="KW-0820">tRNA-binding</keyword>
<dbReference type="InterPro" id="IPR002143">
    <property type="entry name" value="Ribosomal_uL1"/>
</dbReference>
<comment type="similarity">
    <text evidence="1 11 12">Belongs to the universal ribosomal protein uL1 family.</text>
</comment>
<accession>A0A0P9ESA8</accession>
<comment type="caution">
    <text evidence="13">The sequence shown here is derived from an EMBL/GenBank/DDBJ whole genome shotgun (WGS) entry which is preliminary data.</text>
</comment>
<evidence type="ECO:0000313" key="13">
    <source>
        <dbReference type="EMBL" id="KPV46724.1"/>
    </source>
</evidence>
<dbReference type="EMBL" id="LKBG01000012">
    <property type="protein sequence ID" value="KQB36528.1"/>
    <property type="molecule type" value="Genomic_DNA"/>
</dbReference>
<keyword evidence="9 11" id="KW-0687">Ribonucleoprotein</keyword>
<evidence type="ECO:0000256" key="6">
    <source>
        <dbReference type="ARBA" id="ARBA00022845"/>
    </source>
</evidence>
<dbReference type="InterPro" id="IPR023669">
    <property type="entry name" value="Ribosomal_uL1_arc"/>
</dbReference>
<evidence type="ECO:0000256" key="2">
    <source>
        <dbReference type="ARBA" id="ARBA00011838"/>
    </source>
</evidence>
<comment type="function">
    <text evidence="11">Protein L1 is also a translational repressor protein, it controls the translation of its operon by binding to its mRNA.</text>
</comment>
<dbReference type="GO" id="GO:0000049">
    <property type="term" value="F:tRNA binding"/>
    <property type="evidence" value="ECO:0007669"/>
    <property type="project" value="UniProtKB-KW"/>
</dbReference>
<evidence type="ECO:0000256" key="5">
    <source>
        <dbReference type="ARBA" id="ARBA00022730"/>
    </source>
</evidence>
<dbReference type="GO" id="GO:0003735">
    <property type="term" value="F:structural constituent of ribosome"/>
    <property type="evidence" value="ECO:0007669"/>
    <property type="project" value="InterPro"/>
</dbReference>
<keyword evidence="7 11" id="KW-0694">RNA-binding</keyword>
<evidence type="ECO:0000256" key="10">
    <source>
        <dbReference type="ARBA" id="ARBA00045545"/>
    </source>
</evidence>
<dbReference type="AlphaFoldDB" id="A0A0P9ESA8"/>
<evidence type="ECO:0000313" key="16">
    <source>
        <dbReference type="Proteomes" id="UP000050515"/>
    </source>
</evidence>
<protein>
    <recommendedName>
        <fullName evidence="11">Large ribosomal subunit protein uL1</fullName>
    </recommendedName>
</protein>
<name>A0A0P9ESA8_9ARCH</name>
<dbReference type="GO" id="GO:0006412">
    <property type="term" value="P:translation"/>
    <property type="evidence" value="ECO:0007669"/>
    <property type="project" value="UniProtKB-UniRule"/>
</dbReference>
<dbReference type="GO" id="GO:0015934">
    <property type="term" value="C:large ribosomal subunit"/>
    <property type="evidence" value="ECO:0007669"/>
    <property type="project" value="InterPro"/>
</dbReference>
<dbReference type="GO" id="GO:0006417">
    <property type="term" value="P:regulation of translation"/>
    <property type="evidence" value="ECO:0007669"/>
    <property type="project" value="UniProtKB-KW"/>
</dbReference>
<dbReference type="Gene3D" id="3.40.50.790">
    <property type="match status" value="1"/>
</dbReference>
<comment type="subunit">
    <text evidence="2 11">Part of the 50S ribosomal subunit.</text>
</comment>
<dbReference type="Gene3D" id="3.30.190.20">
    <property type="match status" value="1"/>
</dbReference>
<dbReference type="OrthoDB" id="10382at2157"/>
<proteinExistence type="inferred from homology"/>
<dbReference type="InterPro" id="IPR023673">
    <property type="entry name" value="Ribosomal_uL1_CS"/>
</dbReference>
<dbReference type="PIRSF" id="PIRSF002155">
    <property type="entry name" value="Ribosomal_L1"/>
    <property type="match status" value="1"/>
</dbReference>
<dbReference type="InterPro" id="IPR023674">
    <property type="entry name" value="Ribosomal_uL1-like"/>
</dbReference>
<dbReference type="PANTHER" id="PTHR36427">
    <property type="entry name" value="54S RIBOSOMAL PROTEIN L1, MITOCHONDRIAL"/>
    <property type="match status" value="1"/>
</dbReference>
<evidence type="ECO:0000313" key="14">
    <source>
        <dbReference type="EMBL" id="KQB36528.1"/>
    </source>
</evidence>
<dbReference type="RefSeq" id="WP_048101877.1">
    <property type="nucleotide sequence ID" value="NZ_JBBYJF010000009.1"/>
</dbReference>
<reference evidence="13 16" key="1">
    <citation type="submission" date="2015-09" db="EMBL/GenBank/DDBJ databases">
        <title>Draft genome sequence of Acidiplasma aeolicum DSM 18409.</title>
        <authorList>
            <person name="Hemp J."/>
        </authorList>
    </citation>
    <scope>NUCLEOTIDE SEQUENCE [LARGE SCALE GENOMIC DNA]</scope>
    <source>
        <strain evidence="13 16">V</strain>
    </source>
</reference>
<evidence type="ECO:0000256" key="11">
    <source>
        <dbReference type="HAMAP-Rule" id="MF_01318"/>
    </source>
</evidence>
<evidence type="ECO:0000256" key="7">
    <source>
        <dbReference type="ARBA" id="ARBA00022884"/>
    </source>
</evidence>
<evidence type="ECO:0000256" key="9">
    <source>
        <dbReference type="ARBA" id="ARBA00023274"/>
    </source>
</evidence>
<keyword evidence="3 11" id="KW-0678">Repressor</keyword>
<dbReference type="SUPFAM" id="SSF56808">
    <property type="entry name" value="Ribosomal protein L1"/>
    <property type="match status" value="1"/>
</dbReference>
<dbReference type="Proteomes" id="UP000050515">
    <property type="component" value="Unassembled WGS sequence"/>
</dbReference>
<evidence type="ECO:0000256" key="8">
    <source>
        <dbReference type="ARBA" id="ARBA00022980"/>
    </source>
</evidence>
<keyword evidence="8 11" id="KW-0689">Ribosomal protein</keyword>